<evidence type="ECO:0000256" key="1">
    <source>
        <dbReference type="SAM" id="MobiDB-lite"/>
    </source>
</evidence>
<dbReference type="STRING" id="230819.A0A5C3LD22"/>
<protein>
    <submittedName>
        <fullName evidence="2">Uncharacterized protein</fullName>
    </submittedName>
</protein>
<evidence type="ECO:0000313" key="3">
    <source>
        <dbReference type="Proteomes" id="UP000307440"/>
    </source>
</evidence>
<organism evidence="2 3">
    <name type="scientific">Coprinopsis marcescibilis</name>
    <name type="common">Agaric fungus</name>
    <name type="synonym">Psathyrella marcescibilis</name>
    <dbReference type="NCBI Taxonomy" id="230819"/>
    <lineage>
        <taxon>Eukaryota</taxon>
        <taxon>Fungi</taxon>
        <taxon>Dikarya</taxon>
        <taxon>Basidiomycota</taxon>
        <taxon>Agaricomycotina</taxon>
        <taxon>Agaricomycetes</taxon>
        <taxon>Agaricomycetidae</taxon>
        <taxon>Agaricales</taxon>
        <taxon>Agaricineae</taxon>
        <taxon>Psathyrellaceae</taxon>
        <taxon>Coprinopsis</taxon>
    </lineage>
</organism>
<sequence length="702" mass="78434">MLRTLLERPVASTRSLQRALCISASCSFSSTTRRANEPVGPVVTPSPPQTQKIRTRKASKPIATAVVHAGPLPENKILSRVREIEQQQTTTITLEEVERCRPPDRSLKTTSPKYKQAYLQVIKPLLKSFGKGQLLQILGLYNIERPSPTVPKQHIAGLILKSWDWPAVDEEKRERNYRKALRLTPNEAFFVMTDTENIVSSARRENVLLDYSRESLSLQVKGPKNAVQNIIVAIKELSKEIIYEPISFPFKTQFSDSSLEDISRSSGAFIQRTNDIQLQISFKKASPQSAWSAKQALVRLGYMNATDSREPFFYLSSTNTQDGSYVLLPSVSRQIALAGKDELPTYRLTRVDGTCSAPPPMDAVKDWESSIVNLREWVQDITTGSKESALPRVDVIPGVRLVSGDHAFHPSAFPQDGTNLSKAVEALRSEKSTFHPCVPVGVFDLRSTSNQYFQRLTYSTIPSGSIATSRPVETSFIDFVVASDMNETSLLGRQTPALASGACEVESADGKKIYGHCSQGVRRTVDVVLPDSPIDVRLVVSKSNPQPTPEPLRNYLQEIINRSTEPAHVEPPLYMWVEDQVFVLTSFANVRGGMKEIKCGSSDAPTLTKVFTEISLNNELGYPESICRMMCALDQTEESWQRFLEESNSLLTIASKPATALRPETFDKFQQEEDSEFQELVGNPSEAHRKRENNEFEELIEL</sequence>
<evidence type="ECO:0000313" key="2">
    <source>
        <dbReference type="EMBL" id="TFK30542.1"/>
    </source>
</evidence>
<proteinExistence type="predicted"/>
<dbReference type="EMBL" id="ML210146">
    <property type="protein sequence ID" value="TFK30542.1"/>
    <property type="molecule type" value="Genomic_DNA"/>
</dbReference>
<name>A0A5C3LD22_COPMA</name>
<gene>
    <name evidence="2" type="ORF">FA15DRAFT_751571</name>
</gene>
<accession>A0A5C3LD22</accession>
<keyword evidence="3" id="KW-1185">Reference proteome</keyword>
<dbReference type="OrthoDB" id="3362817at2759"/>
<reference evidence="2 3" key="1">
    <citation type="journal article" date="2019" name="Nat. Ecol. Evol.">
        <title>Megaphylogeny resolves global patterns of mushroom evolution.</title>
        <authorList>
            <person name="Varga T."/>
            <person name="Krizsan K."/>
            <person name="Foldi C."/>
            <person name="Dima B."/>
            <person name="Sanchez-Garcia M."/>
            <person name="Sanchez-Ramirez S."/>
            <person name="Szollosi G.J."/>
            <person name="Szarkandi J.G."/>
            <person name="Papp V."/>
            <person name="Albert L."/>
            <person name="Andreopoulos W."/>
            <person name="Angelini C."/>
            <person name="Antonin V."/>
            <person name="Barry K.W."/>
            <person name="Bougher N.L."/>
            <person name="Buchanan P."/>
            <person name="Buyck B."/>
            <person name="Bense V."/>
            <person name="Catcheside P."/>
            <person name="Chovatia M."/>
            <person name="Cooper J."/>
            <person name="Damon W."/>
            <person name="Desjardin D."/>
            <person name="Finy P."/>
            <person name="Geml J."/>
            <person name="Haridas S."/>
            <person name="Hughes K."/>
            <person name="Justo A."/>
            <person name="Karasinski D."/>
            <person name="Kautmanova I."/>
            <person name="Kiss B."/>
            <person name="Kocsube S."/>
            <person name="Kotiranta H."/>
            <person name="LaButti K.M."/>
            <person name="Lechner B.E."/>
            <person name="Liimatainen K."/>
            <person name="Lipzen A."/>
            <person name="Lukacs Z."/>
            <person name="Mihaltcheva S."/>
            <person name="Morgado L.N."/>
            <person name="Niskanen T."/>
            <person name="Noordeloos M.E."/>
            <person name="Ohm R.A."/>
            <person name="Ortiz-Santana B."/>
            <person name="Ovrebo C."/>
            <person name="Racz N."/>
            <person name="Riley R."/>
            <person name="Savchenko A."/>
            <person name="Shiryaev A."/>
            <person name="Soop K."/>
            <person name="Spirin V."/>
            <person name="Szebenyi C."/>
            <person name="Tomsovsky M."/>
            <person name="Tulloss R.E."/>
            <person name="Uehling J."/>
            <person name="Grigoriev I.V."/>
            <person name="Vagvolgyi C."/>
            <person name="Papp T."/>
            <person name="Martin F.M."/>
            <person name="Miettinen O."/>
            <person name="Hibbett D.S."/>
            <person name="Nagy L.G."/>
        </authorList>
    </citation>
    <scope>NUCLEOTIDE SEQUENCE [LARGE SCALE GENOMIC DNA]</scope>
    <source>
        <strain evidence="2 3">CBS 121175</strain>
    </source>
</reference>
<dbReference type="Proteomes" id="UP000307440">
    <property type="component" value="Unassembled WGS sequence"/>
</dbReference>
<dbReference type="AlphaFoldDB" id="A0A5C3LD22"/>
<feature type="region of interest" description="Disordered" evidence="1">
    <location>
        <begin position="672"/>
        <end position="698"/>
    </location>
</feature>